<comment type="caution">
    <text evidence="1">The sequence shown here is derived from an EMBL/GenBank/DDBJ whole genome shotgun (WGS) entry which is preliminary data.</text>
</comment>
<dbReference type="EMBL" id="BKAG01000075">
    <property type="protein sequence ID" value="GEP46171.1"/>
    <property type="molecule type" value="Genomic_DNA"/>
</dbReference>
<evidence type="ECO:0000313" key="1">
    <source>
        <dbReference type="EMBL" id="GEP46171.1"/>
    </source>
</evidence>
<proteinExistence type="predicted"/>
<evidence type="ECO:0000313" key="2">
    <source>
        <dbReference type="Proteomes" id="UP000321577"/>
    </source>
</evidence>
<protein>
    <submittedName>
        <fullName evidence="1">Uncharacterized protein</fullName>
    </submittedName>
</protein>
<dbReference type="AlphaFoldDB" id="A0A512MIP1"/>
<accession>A0A512MIP1</accession>
<reference evidence="1 2" key="1">
    <citation type="submission" date="2019-07" db="EMBL/GenBank/DDBJ databases">
        <title>Whole genome shotgun sequence of Brevifollis gellanilyticus NBRC 108608.</title>
        <authorList>
            <person name="Hosoyama A."/>
            <person name="Uohara A."/>
            <person name="Ohji S."/>
            <person name="Ichikawa N."/>
        </authorList>
    </citation>
    <scope>NUCLEOTIDE SEQUENCE [LARGE SCALE GENOMIC DNA]</scope>
    <source>
        <strain evidence="1 2">NBRC 108608</strain>
    </source>
</reference>
<organism evidence="1 2">
    <name type="scientific">Brevifollis gellanilyticus</name>
    <dbReference type="NCBI Taxonomy" id="748831"/>
    <lineage>
        <taxon>Bacteria</taxon>
        <taxon>Pseudomonadati</taxon>
        <taxon>Verrucomicrobiota</taxon>
        <taxon>Verrucomicrobiia</taxon>
        <taxon>Verrucomicrobiales</taxon>
        <taxon>Verrucomicrobiaceae</taxon>
    </lineage>
</organism>
<sequence length="194" mass="21044">MRLRLVTTDRDPFWIVGDPALTALDKAGTAMGERVQLSRSQQSATGAGWDSQIHYDRMNQRVVITATARREFATDWERMSFLCRLAAVNETAQEHLWEGVVWLRLDQPGSTGFREWRLGDAVVGLAGTELEGQVGLRISYTVSCGGFSSEVREGTSEHVSLIGGESPSGTLVELTGTLAGVTSGLTGVEEILNS</sequence>
<dbReference type="RefSeq" id="WP_146855795.1">
    <property type="nucleotide sequence ID" value="NZ_BKAG01000075.1"/>
</dbReference>
<dbReference type="Proteomes" id="UP000321577">
    <property type="component" value="Unassembled WGS sequence"/>
</dbReference>
<name>A0A512MIP1_9BACT</name>
<keyword evidence="2" id="KW-1185">Reference proteome</keyword>
<gene>
    <name evidence="1" type="ORF">BGE01nite_54620</name>
</gene>